<accession>A0ABW4PNF6</accession>
<comment type="caution">
    <text evidence="2">The sequence shown here is derived from an EMBL/GenBank/DDBJ whole genome shotgun (WGS) entry which is preliminary data.</text>
</comment>
<protein>
    <submittedName>
        <fullName evidence="2">Uncharacterized protein</fullName>
    </submittedName>
</protein>
<gene>
    <name evidence="2" type="ORF">ACFSJS_18280</name>
</gene>
<dbReference type="EMBL" id="JBHUFU010000010">
    <property type="protein sequence ID" value="MFD1831590.1"/>
    <property type="molecule type" value="Genomic_DNA"/>
</dbReference>
<reference evidence="3" key="1">
    <citation type="journal article" date="2019" name="Int. J. Syst. Evol. Microbiol.">
        <title>The Global Catalogue of Microorganisms (GCM) 10K type strain sequencing project: providing services to taxonomists for standard genome sequencing and annotation.</title>
        <authorList>
            <consortium name="The Broad Institute Genomics Platform"/>
            <consortium name="The Broad Institute Genome Sequencing Center for Infectious Disease"/>
            <person name="Wu L."/>
            <person name="Ma J."/>
        </authorList>
    </citation>
    <scope>NUCLEOTIDE SEQUENCE [LARGE SCALE GENOMIC DNA]</scope>
    <source>
        <strain evidence="3">CGMCC 4.7455</strain>
    </source>
</reference>
<dbReference type="Proteomes" id="UP001597365">
    <property type="component" value="Unassembled WGS sequence"/>
</dbReference>
<proteinExistence type="predicted"/>
<sequence>MARTTHSTASAAAPSPPRPFRWNLARSPERGRPDRLGALAARDGAADLWYLEELTACAARVLARSGAGDLCFVGRSLDSMYDLLTGAVEDVPPRDRPVLRRLPVSSLGLLHGMAPEVRTRLREHLAAAGLSPYDLARRGRPVALVDVVHSGGTFALLHRELADWIEESREPWPVIRRVLRYVGVTERGRTSPHHWRWQQHEDHAWTRTLPAGHVVNVSLHGAVWDWLGNRQPKVNHSFHLGRWFDEDAGRPPRHPELPRALAESLALVAAGRTPAVREALARGALADPAADRAVRSLAHRLRHAPRRRPKGVRRRAR</sequence>
<evidence type="ECO:0000256" key="1">
    <source>
        <dbReference type="SAM" id="MobiDB-lite"/>
    </source>
</evidence>
<feature type="region of interest" description="Disordered" evidence="1">
    <location>
        <begin position="1"/>
        <end position="29"/>
    </location>
</feature>
<evidence type="ECO:0000313" key="3">
    <source>
        <dbReference type="Proteomes" id="UP001597365"/>
    </source>
</evidence>
<dbReference type="RefSeq" id="WP_380901639.1">
    <property type="nucleotide sequence ID" value="NZ_JBHUFU010000010.1"/>
</dbReference>
<keyword evidence="3" id="KW-1185">Reference proteome</keyword>
<name>A0ABW4PNF6_9ACTN</name>
<evidence type="ECO:0000313" key="2">
    <source>
        <dbReference type="EMBL" id="MFD1831590.1"/>
    </source>
</evidence>
<organism evidence="2 3">
    <name type="scientific">Streptomyces desertarenae</name>
    <dbReference type="NCBI Taxonomy" id="2666184"/>
    <lineage>
        <taxon>Bacteria</taxon>
        <taxon>Bacillati</taxon>
        <taxon>Actinomycetota</taxon>
        <taxon>Actinomycetes</taxon>
        <taxon>Kitasatosporales</taxon>
        <taxon>Streptomycetaceae</taxon>
        <taxon>Streptomyces</taxon>
    </lineage>
</organism>
<feature type="compositionally biased region" description="Low complexity" evidence="1">
    <location>
        <begin position="1"/>
        <end position="13"/>
    </location>
</feature>